<dbReference type="GO" id="GO:0004842">
    <property type="term" value="F:ubiquitin-protein transferase activity"/>
    <property type="evidence" value="ECO:0007669"/>
    <property type="project" value="InterPro"/>
</dbReference>
<dbReference type="SMART" id="SM00504">
    <property type="entry name" value="Ubox"/>
    <property type="match status" value="1"/>
</dbReference>
<dbReference type="GO" id="GO:0016567">
    <property type="term" value="P:protein ubiquitination"/>
    <property type="evidence" value="ECO:0007669"/>
    <property type="project" value="InterPro"/>
</dbReference>
<evidence type="ECO:0000313" key="2">
    <source>
        <dbReference type="EMBL" id="KAA6379206.1"/>
    </source>
</evidence>
<dbReference type="PROSITE" id="PS51698">
    <property type="entry name" value="U_BOX"/>
    <property type="match status" value="1"/>
</dbReference>
<dbReference type="InterPro" id="IPR003613">
    <property type="entry name" value="Ubox_domain"/>
</dbReference>
<dbReference type="PANTHER" id="PTHR46573:SF1">
    <property type="entry name" value="WD REPEAT, SAM AND U-BOX DOMAIN-CONTAINING PROTEIN 1"/>
    <property type="match status" value="1"/>
</dbReference>
<dbReference type="AlphaFoldDB" id="A0A5J4V9L9"/>
<dbReference type="Gene3D" id="3.30.40.10">
    <property type="entry name" value="Zinc/RING finger domain, C3HC4 (zinc finger)"/>
    <property type="match status" value="1"/>
</dbReference>
<gene>
    <name evidence="2" type="ORF">EZS28_025267</name>
</gene>
<organism evidence="2 3">
    <name type="scientific">Streblomastix strix</name>
    <dbReference type="NCBI Taxonomy" id="222440"/>
    <lineage>
        <taxon>Eukaryota</taxon>
        <taxon>Metamonada</taxon>
        <taxon>Preaxostyla</taxon>
        <taxon>Oxymonadida</taxon>
        <taxon>Streblomastigidae</taxon>
        <taxon>Streblomastix</taxon>
    </lineage>
</organism>
<dbReference type="PANTHER" id="PTHR46573">
    <property type="entry name" value="WD REPEAT, SAM AND U-BOX DOMAIN-CONTAINING PROTEIN 1"/>
    <property type="match status" value="1"/>
</dbReference>
<evidence type="ECO:0000259" key="1">
    <source>
        <dbReference type="PROSITE" id="PS51698"/>
    </source>
</evidence>
<sequence>MNREEQQNEGFICPITHEIMIDPVIAKDGISYERQVIVYWLKVKKMSPITRQPVNGRLLPNIELKKQIQQPVISDGIAYYEVIVKDLHHDGLNGFAVGISNALAEFLPNQQPQENGNDAKTVRFWREQINMISFPRSLHFFVDNMEEDYYVTKIPNAVHIHVICEFDNCVEIGAEQDDAGRLIYSDNVCNLVDLD</sequence>
<feature type="domain" description="U-box" evidence="1">
    <location>
        <begin position="6"/>
        <end position="78"/>
    </location>
</feature>
<proteinExistence type="predicted"/>
<dbReference type="InterPro" id="IPR052085">
    <property type="entry name" value="WD-SAM-U-box"/>
</dbReference>
<evidence type="ECO:0000313" key="3">
    <source>
        <dbReference type="Proteomes" id="UP000324800"/>
    </source>
</evidence>
<comment type="caution">
    <text evidence="2">The sequence shown here is derived from an EMBL/GenBank/DDBJ whole genome shotgun (WGS) entry which is preliminary data.</text>
</comment>
<protein>
    <recommendedName>
        <fullName evidence="1">U-box domain-containing protein</fullName>
    </recommendedName>
</protein>
<dbReference type="SUPFAM" id="SSF57850">
    <property type="entry name" value="RING/U-box"/>
    <property type="match status" value="1"/>
</dbReference>
<dbReference type="OrthoDB" id="629492at2759"/>
<dbReference type="Proteomes" id="UP000324800">
    <property type="component" value="Unassembled WGS sequence"/>
</dbReference>
<reference evidence="2 3" key="1">
    <citation type="submission" date="2019-03" db="EMBL/GenBank/DDBJ databases">
        <title>Single cell metagenomics reveals metabolic interactions within the superorganism composed of flagellate Streblomastix strix and complex community of Bacteroidetes bacteria on its surface.</title>
        <authorList>
            <person name="Treitli S.C."/>
            <person name="Kolisko M."/>
            <person name="Husnik F."/>
            <person name="Keeling P."/>
            <person name="Hampl V."/>
        </authorList>
    </citation>
    <scope>NUCLEOTIDE SEQUENCE [LARGE SCALE GENOMIC DNA]</scope>
    <source>
        <strain evidence="2">ST1C</strain>
    </source>
</reference>
<accession>A0A5J4V9L9</accession>
<dbReference type="Pfam" id="PF04564">
    <property type="entry name" value="U-box"/>
    <property type="match status" value="1"/>
</dbReference>
<dbReference type="CDD" id="cd16655">
    <property type="entry name" value="RING-Ubox_WDSUB1-like"/>
    <property type="match status" value="1"/>
</dbReference>
<dbReference type="InterPro" id="IPR013083">
    <property type="entry name" value="Znf_RING/FYVE/PHD"/>
</dbReference>
<dbReference type="EMBL" id="SNRW01008640">
    <property type="protein sequence ID" value="KAA6379206.1"/>
    <property type="molecule type" value="Genomic_DNA"/>
</dbReference>
<name>A0A5J4V9L9_9EUKA</name>